<comment type="caution">
    <text evidence="1">The sequence shown here is derived from an EMBL/GenBank/DDBJ whole genome shotgun (WGS) entry which is preliminary data.</text>
</comment>
<dbReference type="PANTHER" id="PTHR37833:SF1">
    <property type="entry name" value="SIGNAL PEPTIDE PROTEIN"/>
    <property type="match status" value="1"/>
</dbReference>
<proteinExistence type="predicted"/>
<dbReference type="InterPro" id="IPR011467">
    <property type="entry name" value="DUF1573"/>
</dbReference>
<evidence type="ECO:0000313" key="2">
    <source>
        <dbReference type="Proteomes" id="UP000223913"/>
    </source>
</evidence>
<dbReference type="AlphaFoldDB" id="A0A2D0N318"/>
<dbReference type="Proteomes" id="UP000223913">
    <property type="component" value="Unassembled WGS sequence"/>
</dbReference>
<dbReference type="Gene3D" id="2.60.40.10">
    <property type="entry name" value="Immunoglobulins"/>
    <property type="match status" value="1"/>
</dbReference>
<accession>A0A2D0N318</accession>
<evidence type="ECO:0000313" key="1">
    <source>
        <dbReference type="EMBL" id="PHN02847.1"/>
    </source>
</evidence>
<dbReference type="EMBL" id="PDUD01000036">
    <property type="protein sequence ID" value="PHN02847.1"/>
    <property type="molecule type" value="Genomic_DNA"/>
</dbReference>
<dbReference type="OrthoDB" id="826619at2"/>
<keyword evidence="2" id="KW-1185">Reference proteome</keyword>
<dbReference type="InterPro" id="IPR013783">
    <property type="entry name" value="Ig-like_fold"/>
</dbReference>
<dbReference type="RefSeq" id="WP_099153786.1">
    <property type="nucleotide sequence ID" value="NZ_PDUD01000036.1"/>
</dbReference>
<evidence type="ECO:0008006" key="3">
    <source>
        <dbReference type="Google" id="ProtNLM"/>
    </source>
</evidence>
<organism evidence="1 2">
    <name type="scientific">Flavilitoribacter nigricans (strain ATCC 23147 / DSM 23189 / NBRC 102662 / NCIMB 1420 / SS-2)</name>
    <name type="common">Lewinella nigricans</name>
    <dbReference type="NCBI Taxonomy" id="1122177"/>
    <lineage>
        <taxon>Bacteria</taxon>
        <taxon>Pseudomonadati</taxon>
        <taxon>Bacteroidota</taxon>
        <taxon>Saprospiria</taxon>
        <taxon>Saprospirales</taxon>
        <taxon>Lewinellaceae</taxon>
        <taxon>Flavilitoribacter</taxon>
    </lineage>
</organism>
<name>A0A2D0N318_FLAN2</name>
<reference evidence="1 2" key="1">
    <citation type="submission" date="2017-10" db="EMBL/GenBank/DDBJ databases">
        <title>The draft genome sequence of Lewinella nigricans NBRC 102662.</title>
        <authorList>
            <person name="Wang K."/>
        </authorList>
    </citation>
    <scope>NUCLEOTIDE SEQUENCE [LARGE SCALE GENOMIC DNA]</scope>
    <source>
        <strain evidence="1 2">NBRC 102662</strain>
    </source>
</reference>
<gene>
    <name evidence="1" type="ORF">CRP01_30165</name>
</gene>
<sequence>MKIIFYLFIPFLFLSGSEDRVVDWLSPTEHDFGDIVFKEPVHHTFRFKNVSDAPIVIDNIRPSCGCTAVDWEETVIEPDSTGLINASYDAHLKGYFRKSMKVYFHGQRKAEKLWLEGYVIE</sequence>
<dbReference type="Pfam" id="PF07610">
    <property type="entry name" value="DUF1573"/>
    <property type="match status" value="1"/>
</dbReference>
<dbReference type="PANTHER" id="PTHR37833">
    <property type="entry name" value="LIPOPROTEIN-RELATED"/>
    <property type="match status" value="1"/>
</dbReference>
<protein>
    <recommendedName>
        <fullName evidence="3">DUF1573 domain-containing protein</fullName>
    </recommendedName>
</protein>